<dbReference type="FunCoup" id="A0A482WUY4">
    <property type="interactions" value="192"/>
</dbReference>
<dbReference type="Proteomes" id="UP000291343">
    <property type="component" value="Unassembled WGS sequence"/>
</dbReference>
<evidence type="ECO:0000256" key="1">
    <source>
        <dbReference type="SAM" id="MobiDB-lite"/>
    </source>
</evidence>
<feature type="compositionally biased region" description="Low complexity" evidence="1">
    <location>
        <begin position="1122"/>
        <end position="1133"/>
    </location>
</feature>
<keyword evidence="4" id="KW-1185">Reference proteome</keyword>
<dbReference type="OrthoDB" id="6617403at2759"/>
<organism evidence="3 4">
    <name type="scientific">Laodelphax striatellus</name>
    <name type="common">Small brown planthopper</name>
    <name type="synonym">Delphax striatella</name>
    <dbReference type="NCBI Taxonomy" id="195883"/>
    <lineage>
        <taxon>Eukaryota</taxon>
        <taxon>Metazoa</taxon>
        <taxon>Ecdysozoa</taxon>
        <taxon>Arthropoda</taxon>
        <taxon>Hexapoda</taxon>
        <taxon>Insecta</taxon>
        <taxon>Pterygota</taxon>
        <taxon>Neoptera</taxon>
        <taxon>Paraneoptera</taxon>
        <taxon>Hemiptera</taxon>
        <taxon>Auchenorrhyncha</taxon>
        <taxon>Fulgoroidea</taxon>
        <taxon>Delphacidae</taxon>
        <taxon>Criomorphinae</taxon>
        <taxon>Laodelphax</taxon>
    </lineage>
</organism>
<protein>
    <recommendedName>
        <fullName evidence="5">VWFA domain-containing protein</fullName>
    </recommendedName>
</protein>
<keyword evidence="2" id="KW-0472">Membrane</keyword>
<reference evidence="3 4" key="1">
    <citation type="journal article" date="2017" name="Gigascience">
        <title>Genome sequence of the small brown planthopper, Laodelphax striatellus.</title>
        <authorList>
            <person name="Zhu J."/>
            <person name="Jiang F."/>
            <person name="Wang X."/>
            <person name="Yang P."/>
            <person name="Bao Y."/>
            <person name="Zhao W."/>
            <person name="Wang W."/>
            <person name="Lu H."/>
            <person name="Wang Q."/>
            <person name="Cui N."/>
            <person name="Li J."/>
            <person name="Chen X."/>
            <person name="Luo L."/>
            <person name="Yu J."/>
            <person name="Kang L."/>
            <person name="Cui F."/>
        </authorList>
    </citation>
    <scope>NUCLEOTIDE SEQUENCE [LARGE SCALE GENOMIC DNA]</scope>
    <source>
        <strain evidence="3">Lst14</strain>
    </source>
</reference>
<sequence>MILFYTFVFGVCGSTNLLSHGSLTNHTQALPSGQHVFLKRAAENIGRSLDELGEDELVTLKTQKLYNIAEYIPRNSNEETQLKKISTRISKKIESVVVPLRETSIAIYDFMMNIPQKPHFDQACVMKVNIVIDPNLPVYVSARPLNMTQGKNTFFDEQNDKKCTSDFMLFTYSFFLFTSYTFYCNCLAVRHIISSLTDVDRIGLIAVNANSTTVFNDLCKKNAMVQATSGTKRRMMKLVDSFGISKAATNHTMGFQTAFSVMIGTELQLGESKEATIVYVSKGLLSPLSELKPLLNVIAKGQQTISTRVVINTCLLVDDEKPLLFDKILREVAEQNFTKHNITFDLSKKNMSFSGVMVSVSSDSNVDSIVRRLITSNYSKNEDDYTFSLPKWDGNALTMSVSTKIKLDFGQFGVIGLDVFLEDITEDIAYYHQNSRSYVFLMDENGYVIMHPYLKQSRYLNVESSEKSTIVIDVKNFETDEGFENVKDAILKNPNGSSMKLPSSKGRKKIQYSWQKVANSPFIVVVVSDLSKKPLGVYNSNTTVPSSKLVHHMYYLVNSKPLRSRNKTNEQSICRYMNQLTFSNASSLFLSAWVYQSPFRYLSSPEINVAVYSAYLNDVTKPFLGHGFRDDGIQFDIIFLMKVLEEWEKNIGKSRLSKYVVRKYVATSSGLLVVYPGSVIEHNLDPVRRSWFSRAVKNPEKIILSAPYLDAGWAGYIVTYSQKLVYHSKSSSVTPTSVVMGMDLTLGYFYTLLLDNLPFCTLNDIRNVASEGKIKCFLMDDKGYILSHPNALESSKLKNSKIPNEGLHITHKSYPLVASDILNHEGFVKKLLCTDYATNTIQRYYKFNTSLSDVLVNKISGEQCVRYQIVSIPGTNVFLGVVNTTCQPTAFCPCSTLDRQCMNCNRMAQTDCECPCECSVDVDVCLSHSYQKAAPPCPNNAEPFIPGYKTGHYYSLLAKVEPCTNFDCKRFTNYKDCMGTAGCEWCNTHQDEVTPLKYPECTVQAVCFNGIRNSYFPYVNSMGGGYVSWMNGDTGSTSNSMLMILVLFAIIFSLALMSYCYINRTQMNEADGGSQQMGLYTADKRYKKFSEEPSTDHNNVLLQSGIQEAVKEAAIVVAQSPYSSSSGSSNVGSKSRRVAAAPSESDDHGYSTMASTNVDDVSPPSPLPNPSPLTLLRPHQFRVPVMVHRVH</sequence>
<keyword evidence="2" id="KW-0812">Transmembrane</keyword>
<gene>
    <name evidence="3" type="ORF">LSTR_LSTR005645</name>
</gene>
<evidence type="ECO:0000313" key="4">
    <source>
        <dbReference type="Proteomes" id="UP000291343"/>
    </source>
</evidence>
<feature type="transmembrane region" description="Helical" evidence="2">
    <location>
        <begin position="1041"/>
        <end position="1062"/>
    </location>
</feature>
<dbReference type="GO" id="GO:0005891">
    <property type="term" value="C:voltage-gated calcium channel complex"/>
    <property type="evidence" value="ECO:0007669"/>
    <property type="project" value="TreeGrafter"/>
</dbReference>
<feature type="region of interest" description="Disordered" evidence="1">
    <location>
        <begin position="1122"/>
        <end position="1175"/>
    </location>
</feature>
<keyword evidence="2" id="KW-1133">Transmembrane helix</keyword>
<evidence type="ECO:0000313" key="3">
    <source>
        <dbReference type="EMBL" id="RZF37313.1"/>
    </source>
</evidence>
<dbReference type="InterPro" id="IPR051173">
    <property type="entry name" value="Ca_channel_alpha-2/delta"/>
</dbReference>
<dbReference type="PANTHER" id="PTHR10166">
    <property type="entry name" value="VOLTAGE-DEPENDENT CALCIUM CHANNEL SUBUNIT ALPHA-2/DELTA-RELATED"/>
    <property type="match status" value="1"/>
</dbReference>
<dbReference type="GO" id="GO:0005245">
    <property type="term" value="F:voltage-gated calcium channel activity"/>
    <property type="evidence" value="ECO:0007669"/>
    <property type="project" value="TreeGrafter"/>
</dbReference>
<comment type="caution">
    <text evidence="3">The sequence shown here is derived from an EMBL/GenBank/DDBJ whole genome shotgun (WGS) entry which is preliminary data.</text>
</comment>
<evidence type="ECO:0000256" key="2">
    <source>
        <dbReference type="SAM" id="Phobius"/>
    </source>
</evidence>
<dbReference type="EMBL" id="QKKF02024710">
    <property type="protein sequence ID" value="RZF37313.1"/>
    <property type="molecule type" value="Genomic_DNA"/>
</dbReference>
<name>A0A482WUY4_LAOST</name>
<dbReference type="InParanoid" id="A0A482WUY4"/>
<evidence type="ECO:0008006" key="5">
    <source>
        <dbReference type="Google" id="ProtNLM"/>
    </source>
</evidence>
<dbReference type="STRING" id="195883.A0A482WUY4"/>
<accession>A0A482WUY4</accession>
<dbReference type="AlphaFoldDB" id="A0A482WUY4"/>
<dbReference type="CDD" id="cd18774">
    <property type="entry name" value="PDC2_HK_sensor"/>
    <property type="match status" value="1"/>
</dbReference>
<dbReference type="PANTHER" id="PTHR10166:SF66">
    <property type="entry name" value="VWFA AND CACHE DOMAIN-CONTAINING PROTEIN CG16868"/>
    <property type="match status" value="1"/>
</dbReference>
<dbReference type="Gene3D" id="3.30.450.20">
    <property type="entry name" value="PAS domain"/>
    <property type="match status" value="2"/>
</dbReference>
<dbReference type="SMR" id="A0A482WUY4"/>
<proteinExistence type="predicted"/>